<dbReference type="AlphaFoldDB" id="A0A7Z0EPC4"/>
<dbReference type="GO" id="GO:0003677">
    <property type="term" value="F:DNA binding"/>
    <property type="evidence" value="ECO:0007669"/>
    <property type="project" value="UniProtKB-KW"/>
</dbReference>
<dbReference type="InterPro" id="IPR011990">
    <property type="entry name" value="TPR-like_helical_dom_sf"/>
</dbReference>
<evidence type="ECO:0000256" key="3">
    <source>
        <dbReference type="ARBA" id="ARBA00023125"/>
    </source>
</evidence>
<feature type="domain" description="OmpR/PhoB-type" evidence="6">
    <location>
        <begin position="15"/>
        <end position="95"/>
    </location>
</feature>
<reference evidence="8 9" key="1">
    <citation type="submission" date="2020-07" db="EMBL/GenBank/DDBJ databases">
        <title>Sequencing the genomes of 1000 actinobacteria strains.</title>
        <authorList>
            <person name="Klenk H.-P."/>
        </authorList>
    </citation>
    <scope>NUCLEOTIDE SEQUENCE [LARGE SCALE GENOMIC DNA]</scope>
    <source>
        <strain evidence="8 9">DSM 44442</strain>
    </source>
</reference>
<feature type="region of interest" description="Disordered" evidence="5">
    <location>
        <begin position="288"/>
        <end position="313"/>
    </location>
</feature>
<dbReference type="FunFam" id="1.25.40.10:FF:000222">
    <property type="entry name" value="SARP family transcriptional regulator"/>
    <property type="match status" value="1"/>
</dbReference>
<dbReference type="EMBL" id="JACCFS010000001">
    <property type="protein sequence ID" value="NYJ35774.1"/>
    <property type="molecule type" value="Genomic_DNA"/>
</dbReference>
<dbReference type="InterPro" id="IPR016032">
    <property type="entry name" value="Sig_transdc_resp-reg_C-effctor"/>
</dbReference>
<evidence type="ECO:0000256" key="1">
    <source>
        <dbReference type="ARBA" id="ARBA00005820"/>
    </source>
</evidence>
<dbReference type="CDD" id="cd15831">
    <property type="entry name" value="BTAD"/>
    <property type="match status" value="1"/>
</dbReference>
<dbReference type="GO" id="GO:0006355">
    <property type="term" value="P:regulation of DNA-templated transcription"/>
    <property type="evidence" value="ECO:0007669"/>
    <property type="project" value="InterPro"/>
</dbReference>
<dbReference type="InterPro" id="IPR051677">
    <property type="entry name" value="AfsR-DnrI-RedD_regulator"/>
</dbReference>
<evidence type="ECO:0000313" key="8">
    <source>
        <dbReference type="EMBL" id="NYJ35774.1"/>
    </source>
</evidence>
<dbReference type="GO" id="GO:0000160">
    <property type="term" value="P:phosphorelay signal transduction system"/>
    <property type="evidence" value="ECO:0007669"/>
    <property type="project" value="InterPro"/>
</dbReference>
<dbReference type="SMART" id="SM01043">
    <property type="entry name" value="BTAD"/>
    <property type="match status" value="1"/>
</dbReference>
<keyword evidence="4" id="KW-0804">Transcription</keyword>
<dbReference type="Gene3D" id="1.10.10.10">
    <property type="entry name" value="Winged helix-like DNA-binding domain superfamily/Winged helix DNA-binding domain"/>
    <property type="match status" value="1"/>
</dbReference>
<dbReference type="SUPFAM" id="SSF46894">
    <property type="entry name" value="C-terminal effector domain of the bipartite response regulators"/>
    <property type="match status" value="1"/>
</dbReference>
<evidence type="ECO:0000259" key="7">
    <source>
        <dbReference type="SMART" id="SM01043"/>
    </source>
</evidence>
<dbReference type="Gene3D" id="1.25.40.10">
    <property type="entry name" value="Tetratricopeptide repeat domain"/>
    <property type="match status" value="1"/>
</dbReference>
<keyword evidence="2" id="KW-0805">Transcription regulation</keyword>
<dbReference type="PANTHER" id="PTHR35807">
    <property type="entry name" value="TRANSCRIPTIONAL REGULATOR REDD-RELATED"/>
    <property type="match status" value="1"/>
</dbReference>
<organism evidence="8 9">
    <name type="scientific">Nocardiopsis aegyptia</name>
    <dbReference type="NCBI Taxonomy" id="220378"/>
    <lineage>
        <taxon>Bacteria</taxon>
        <taxon>Bacillati</taxon>
        <taxon>Actinomycetota</taxon>
        <taxon>Actinomycetes</taxon>
        <taxon>Streptosporangiales</taxon>
        <taxon>Nocardiopsidaceae</taxon>
        <taxon>Nocardiopsis</taxon>
    </lineage>
</organism>
<dbReference type="SMART" id="SM00862">
    <property type="entry name" value="Trans_reg_C"/>
    <property type="match status" value="1"/>
</dbReference>
<dbReference type="RefSeq" id="WP_218897840.1">
    <property type="nucleotide sequence ID" value="NZ_JACCFS010000001.1"/>
</dbReference>
<dbReference type="SUPFAM" id="SSF48452">
    <property type="entry name" value="TPR-like"/>
    <property type="match status" value="1"/>
</dbReference>
<gene>
    <name evidence="8" type="ORF">HNR10_003655</name>
</gene>
<comment type="similarity">
    <text evidence="1">Belongs to the AfsR/DnrI/RedD regulatory family.</text>
</comment>
<dbReference type="Proteomes" id="UP000572051">
    <property type="component" value="Unassembled WGS sequence"/>
</dbReference>
<feature type="compositionally biased region" description="Low complexity" evidence="5">
    <location>
        <begin position="289"/>
        <end position="306"/>
    </location>
</feature>
<proteinExistence type="inferred from homology"/>
<evidence type="ECO:0000256" key="2">
    <source>
        <dbReference type="ARBA" id="ARBA00023015"/>
    </source>
</evidence>
<evidence type="ECO:0000256" key="4">
    <source>
        <dbReference type="ARBA" id="ARBA00023163"/>
    </source>
</evidence>
<dbReference type="InterPro" id="IPR005158">
    <property type="entry name" value="BTAD"/>
</dbReference>
<evidence type="ECO:0000256" key="5">
    <source>
        <dbReference type="SAM" id="MobiDB-lite"/>
    </source>
</evidence>
<evidence type="ECO:0000259" key="6">
    <source>
        <dbReference type="SMART" id="SM00862"/>
    </source>
</evidence>
<dbReference type="InterPro" id="IPR036388">
    <property type="entry name" value="WH-like_DNA-bd_sf"/>
</dbReference>
<evidence type="ECO:0000313" key="9">
    <source>
        <dbReference type="Proteomes" id="UP000572051"/>
    </source>
</evidence>
<comment type="caution">
    <text evidence="8">The sequence shown here is derived from an EMBL/GenBank/DDBJ whole genome shotgun (WGS) entry which is preliminary data.</text>
</comment>
<feature type="domain" description="Bacterial transcriptional activator" evidence="7">
    <location>
        <begin position="102"/>
        <end position="247"/>
    </location>
</feature>
<keyword evidence="9" id="KW-1185">Reference proteome</keyword>
<protein>
    <submittedName>
        <fullName evidence="8">DNA-binding SARP family transcriptional activator</fullName>
    </submittedName>
</protein>
<sequence length="701" mass="75073">MRFQVLGPLELAGREGRVALGGIKQRATLGFLLLNANRVVATSRLVEALWPTGAAPVTARKILQNAVWGLRGVLSSHGPHTGSVALVTQTPGYMLRVNVDDVDLHVFQQKFAEGRAELVSGSPEQAAGILRQALDLWRGPVLSDLVEVGLSWPELATAQNSRLDALEDYFQAELDCGRHRAVLGRLEAQVEEEPLREGFSGQLMTVLYRCGRQAEALNVYGRVRQALVEELGLEPGRELQELQQAILNQDPSLQFPAGREWREPAPVLSGRSASGRGGEGLVRVRNRTGAAGSAPGPARPEASAPAPREEPASSVLLVRADPAREGGRAAYSERLRGLVAERMHAGVRRFAGRVAEYEDGSWLVSFEGASDGGPADHAVRAVRAAVAAVEDGAPAGIHLSAAVATAGSGDGGRADALAARCQEILGVASTGRIRVCERTWEATRAEVDYAPADGGRVACWTVRRVRTARRAEGARADSAEHQPELLFLGGLLDWVRQYRTPHLVTLLWESQDDRDRLLTGFEHCFSQHAWDARILMGRALEACRSDTAGALPAACLGALPEHGTGGSSALPAPMDIERLVRTFSDQSAQEGAPGATRASTKEPWGMLRYFLLGAAHDRPMVTVFDDLHHAADPLLEFVEELGEGPSSVPLLVIAVAHVQLLRDRPGWGGGANRFTTLTIDTTRGSGGGFFRPSPATPSFGV</sequence>
<dbReference type="Pfam" id="PF03704">
    <property type="entry name" value="BTAD"/>
    <property type="match status" value="1"/>
</dbReference>
<keyword evidence="3 8" id="KW-0238">DNA-binding</keyword>
<dbReference type="PANTHER" id="PTHR35807:SF1">
    <property type="entry name" value="TRANSCRIPTIONAL REGULATOR REDD"/>
    <property type="match status" value="1"/>
</dbReference>
<accession>A0A7Z0EPC4</accession>
<name>A0A7Z0EPC4_9ACTN</name>
<dbReference type="InterPro" id="IPR001867">
    <property type="entry name" value="OmpR/PhoB-type_DNA-bd"/>
</dbReference>